<dbReference type="Gramene" id="TraesMAC6B03G03458210.1">
    <property type="protein sequence ID" value="TraesMAC6B03G03458210.1"/>
    <property type="gene ID" value="TraesMAC6B03G03458210"/>
</dbReference>
<dbReference type="STRING" id="4565.A0A3B6PFP2"/>
<dbReference type="OMA" id="EHIMDCC"/>
<dbReference type="InterPro" id="IPR001810">
    <property type="entry name" value="F-box_dom"/>
</dbReference>
<dbReference type="CDD" id="cd22160">
    <property type="entry name" value="F-box_AtFBL13-like"/>
    <property type="match status" value="1"/>
</dbReference>
<dbReference type="Pfam" id="PF00646">
    <property type="entry name" value="F-box"/>
    <property type="match status" value="1"/>
</dbReference>
<dbReference type="EnsemblPlants" id="TraesCS6B02G109900.1">
    <property type="protein sequence ID" value="TraesCS6B02G109900.1"/>
    <property type="gene ID" value="TraesCS6B02G109900"/>
</dbReference>
<evidence type="ECO:0000313" key="2">
    <source>
        <dbReference type="EnsemblPlants" id="TraesCS6B02G109900.1"/>
    </source>
</evidence>
<name>A0A3B6PFP2_WHEAT</name>
<dbReference type="Gramene" id="TraesCS6B02G109900.1">
    <property type="protein sequence ID" value="TraesCS6B02G109900.1"/>
    <property type="gene ID" value="TraesCS6B02G109900"/>
</dbReference>
<dbReference type="SUPFAM" id="SSF52047">
    <property type="entry name" value="RNI-like"/>
    <property type="match status" value="1"/>
</dbReference>
<dbReference type="PANTHER" id="PTHR32141:SF113">
    <property type="entry name" value="F-BOX DOMAIN-CONTAINING PROTEIN"/>
    <property type="match status" value="1"/>
</dbReference>
<dbReference type="PANTHER" id="PTHR32141">
    <property type="match status" value="1"/>
</dbReference>
<dbReference type="Gene3D" id="1.20.1280.50">
    <property type="match status" value="1"/>
</dbReference>
<dbReference type="Gramene" id="TraesCS6B03G0266900.1">
    <property type="protein sequence ID" value="TraesCS6B03G0266900.1.CDS"/>
    <property type="gene ID" value="TraesCS6B03G0266900"/>
</dbReference>
<dbReference type="GeneID" id="123135991"/>
<dbReference type="AlphaFoldDB" id="A0A3B6PFP2"/>
<dbReference type="InterPro" id="IPR006566">
    <property type="entry name" value="FBD"/>
</dbReference>
<proteinExistence type="predicted"/>
<dbReference type="SUPFAM" id="SSF81383">
    <property type="entry name" value="F-box domain"/>
    <property type="match status" value="1"/>
</dbReference>
<dbReference type="OrthoDB" id="602515at2759"/>
<dbReference type="Pfam" id="PF08387">
    <property type="entry name" value="FBD"/>
    <property type="match status" value="1"/>
</dbReference>
<dbReference type="InterPro" id="IPR055302">
    <property type="entry name" value="F-box_dom-containing"/>
</dbReference>
<dbReference type="Gramene" id="TraesLAC6B03G03414260.1">
    <property type="protein sequence ID" value="TraesLAC6B03G03414260.1"/>
    <property type="gene ID" value="TraesLAC6B03G03414260"/>
</dbReference>
<dbReference type="Proteomes" id="UP000019116">
    <property type="component" value="Chromosome 6B"/>
</dbReference>
<evidence type="ECO:0000259" key="1">
    <source>
        <dbReference type="PROSITE" id="PS50181"/>
    </source>
</evidence>
<dbReference type="InterPro" id="IPR036047">
    <property type="entry name" value="F-box-like_dom_sf"/>
</dbReference>
<dbReference type="InterPro" id="IPR053781">
    <property type="entry name" value="F-box_AtFBL13-like"/>
</dbReference>
<feature type="domain" description="F-box" evidence="1">
    <location>
        <begin position="38"/>
        <end position="74"/>
    </location>
</feature>
<organism evidence="2">
    <name type="scientific">Triticum aestivum</name>
    <name type="common">Wheat</name>
    <dbReference type="NCBI Taxonomy" id="4565"/>
    <lineage>
        <taxon>Eukaryota</taxon>
        <taxon>Viridiplantae</taxon>
        <taxon>Streptophyta</taxon>
        <taxon>Embryophyta</taxon>
        <taxon>Tracheophyta</taxon>
        <taxon>Spermatophyta</taxon>
        <taxon>Magnoliopsida</taxon>
        <taxon>Liliopsida</taxon>
        <taxon>Poales</taxon>
        <taxon>Poaceae</taxon>
        <taxon>BOP clade</taxon>
        <taxon>Pooideae</taxon>
        <taxon>Triticodae</taxon>
        <taxon>Triticeae</taxon>
        <taxon>Triticinae</taxon>
        <taxon>Triticum</taxon>
    </lineage>
</organism>
<dbReference type="Pfam" id="PF24758">
    <property type="entry name" value="LRR_At5g56370"/>
    <property type="match status" value="1"/>
</dbReference>
<keyword evidence="3" id="KW-1185">Reference proteome</keyword>
<reference evidence="2" key="2">
    <citation type="submission" date="2018-10" db="UniProtKB">
        <authorList>
            <consortium name="EnsemblPlants"/>
        </authorList>
    </citation>
    <scope>IDENTIFICATION</scope>
</reference>
<dbReference type="InterPro" id="IPR032675">
    <property type="entry name" value="LRR_dom_sf"/>
</dbReference>
<dbReference type="InterPro" id="IPR055411">
    <property type="entry name" value="LRR_FXL15/At3g58940/PEG3-like"/>
</dbReference>
<accession>A0A3B6PFP2</accession>
<protein>
    <recommendedName>
        <fullName evidence="1">F-box domain-containing protein</fullName>
    </recommendedName>
</protein>
<dbReference type="Gramene" id="TraesNOR6B03G03493040.1">
    <property type="protein sequence ID" value="TraesNOR6B03G03493040.1"/>
    <property type="gene ID" value="TraesNOR6B03G03493040"/>
</dbReference>
<dbReference type="Gene3D" id="3.80.10.10">
    <property type="entry name" value="Ribonuclease Inhibitor"/>
    <property type="match status" value="1"/>
</dbReference>
<dbReference type="Gramene" id="TraesWEE_scaffold_085751_01G000100.1">
    <property type="protein sequence ID" value="TraesWEE_scaffold_085751_01G000100.1"/>
    <property type="gene ID" value="TraesWEE_scaffold_085751_01G000100"/>
</dbReference>
<gene>
    <name evidence="2" type="primary">LOC123135991</name>
</gene>
<dbReference type="PROSITE" id="PS50181">
    <property type="entry name" value="FBOX"/>
    <property type="match status" value="1"/>
</dbReference>
<dbReference type="RefSeq" id="XP_044411199.1">
    <property type="nucleotide sequence ID" value="XM_044555264.1"/>
</dbReference>
<reference evidence="2" key="1">
    <citation type="submission" date="2018-08" db="EMBL/GenBank/DDBJ databases">
        <authorList>
            <person name="Rossello M."/>
        </authorList>
    </citation>
    <scope>NUCLEOTIDE SEQUENCE [LARGE SCALE GENOMIC DNA]</scope>
    <source>
        <strain evidence="2">cv. Chinese Spring</strain>
    </source>
</reference>
<sequence length="509" mass="55621">MSTGDIAGLEHIMDCCLPASPVSPAALLSAATSSSDGEDRISALPDTLLRNVVSRLPVKDAARTGALSRRWRGLWRATPLALDDAHLLPSPGPAAALVSRVLASHPGPFRAVRIAEIPIDESNKEALLPEWLRHLADKGVENLTLVNRPYSFDEPVQLPATLLRCGASLRRLYLGVWLFPFTTGLPRGPDVFPHLQELGLCHGKTEESDLDYVLACSPKLETLALISNYFYPDRVRIGSRSLRCLLLWHSLADEVAVVAAPNLQRLIIYCTHPTEDDRVIKVKIGHAPKLAVLGYLDTATHELEIGNTIIKAGVTKVCPTPNTVVPSVKVLALKVRFRVPKEIRTLLCFLRCFPGVETLHIMASDNDTDHYDDPGEFKPSDQLKSTFWQAVGPIKCVKSRVQKLVFDQFNGGTNQVEFLKLVLGRAVLLQKVIVLLAGLDSISTRGATSKLQPFASKKMWASKVWGGTSLVVHERPAGQVWRTCAGLVMPTTTTDEDMAPLPLSTTAAD</sequence>
<evidence type="ECO:0000313" key="3">
    <source>
        <dbReference type="Proteomes" id="UP000019116"/>
    </source>
</evidence>
<dbReference type="Gramene" id="TraesCAD_scaffold_043620_01G000100.1">
    <property type="protein sequence ID" value="TraesCAD_scaffold_043620_01G000100.1"/>
    <property type="gene ID" value="TraesCAD_scaffold_043620_01G000100"/>
</dbReference>